<comment type="catalytic activity">
    <reaction evidence="10">
        <text>(S)-2,3,4,5-tetrahydrodipicolinate + NADP(+) + H2O = (2S,4S)-4-hydroxy-2,3,4,5-tetrahydrodipicolinate + NADPH + H(+)</text>
        <dbReference type="Rhea" id="RHEA:35331"/>
        <dbReference type="ChEBI" id="CHEBI:15377"/>
        <dbReference type="ChEBI" id="CHEBI:15378"/>
        <dbReference type="ChEBI" id="CHEBI:16845"/>
        <dbReference type="ChEBI" id="CHEBI:57783"/>
        <dbReference type="ChEBI" id="CHEBI:58349"/>
        <dbReference type="ChEBI" id="CHEBI:67139"/>
        <dbReference type="EC" id="1.17.1.8"/>
    </reaction>
</comment>
<evidence type="ECO:0000256" key="11">
    <source>
        <dbReference type="ARBA" id="ARBA00049396"/>
    </source>
</evidence>
<dbReference type="Gene3D" id="3.40.50.720">
    <property type="entry name" value="NAD(P)-binding Rossmann-like Domain"/>
    <property type="match status" value="2"/>
</dbReference>
<dbReference type="EMBL" id="CP043314">
    <property type="protein sequence ID" value="QEK39293.1"/>
    <property type="molecule type" value="Genomic_DNA"/>
</dbReference>
<dbReference type="RefSeq" id="WP_148972416.1">
    <property type="nucleotide sequence ID" value="NZ_CP043314.1"/>
</dbReference>
<evidence type="ECO:0000256" key="10">
    <source>
        <dbReference type="ARBA" id="ARBA00049080"/>
    </source>
</evidence>
<dbReference type="InterPro" id="IPR023940">
    <property type="entry name" value="DHDPR_bac"/>
</dbReference>
<dbReference type="AlphaFoldDB" id="A0A5C0UIF6"/>
<keyword evidence="4" id="KW-0220">Diaminopimelate biosynthesis</keyword>
<sequence length="318" mass="36022">MTKYINMHMSENILKISILGANGRMGSAIALKALKDTYSSLNLINSKEENKTRNNTTQCNQINNNKNAMIHSLIARKTEDINELNNLIQGFVRDLTAEYNLTAEYESTKESIKYKENLVNESKILNIIQEIKEIKISTDINCTKGCDVLLDFSHYESTPSHCKFAASNNIPILIGTTGNHEPEDYNSYSKSTPIMWAPNTSLIWNLFSIAMKVLSSEDKDISFVAGDVHHENKKDKPSGTMKKLNRDINLESIWSIRKGDMVSWNQILGVSSSENVRIEHQVLNRESYAIGAINAAIWLTKQKKNGIYSMHDFIKEKI</sequence>
<reference evidence="14 15" key="1">
    <citation type="submission" date="2019-08" db="EMBL/GenBank/DDBJ databases">
        <title>Highly reduced genomes of protist endosymbionts show evolutionary convergence.</title>
        <authorList>
            <person name="George E."/>
            <person name="Husnik F."/>
            <person name="Tashyreva D."/>
            <person name="Prokopchuk G."/>
            <person name="Horak A."/>
            <person name="Kwong W.K."/>
            <person name="Lukes J."/>
            <person name="Keeling P.J."/>
        </authorList>
    </citation>
    <scope>NUCLEOTIDE SEQUENCE [LARGE SCALE GENOMIC DNA]</scope>
    <source>
        <strain evidence="14">1604HC</strain>
    </source>
</reference>
<evidence type="ECO:0000256" key="6">
    <source>
        <dbReference type="ARBA" id="ARBA00023027"/>
    </source>
</evidence>
<evidence type="ECO:0000256" key="8">
    <source>
        <dbReference type="ARBA" id="ARBA00037922"/>
    </source>
</evidence>
<keyword evidence="5" id="KW-0560">Oxidoreductase</keyword>
<dbReference type="GO" id="GO:0008839">
    <property type="term" value="F:4-hydroxy-tetrahydrodipicolinate reductase"/>
    <property type="evidence" value="ECO:0007669"/>
    <property type="project" value="UniProtKB-EC"/>
</dbReference>
<evidence type="ECO:0000256" key="7">
    <source>
        <dbReference type="ARBA" id="ARBA00023154"/>
    </source>
</evidence>
<dbReference type="InterPro" id="IPR000846">
    <property type="entry name" value="DapB_N"/>
</dbReference>
<dbReference type="SUPFAM" id="SSF51735">
    <property type="entry name" value="NAD(P)-binding Rossmann-fold domains"/>
    <property type="match status" value="1"/>
</dbReference>
<dbReference type="PANTHER" id="PTHR20836">
    <property type="entry name" value="DIHYDRODIPICOLINATE REDUCTASE"/>
    <property type="match status" value="1"/>
</dbReference>
<gene>
    <name evidence="14" type="ORF">FZC36_02575</name>
</gene>
<proteinExistence type="inferred from homology"/>
<keyword evidence="3" id="KW-0521">NADP</keyword>
<accession>A0A5C0UIF6</accession>
<dbReference type="Proteomes" id="UP000324924">
    <property type="component" value="Chromosome"/>
</dbReference>
<evidence type="ECO:0000259" key="12">
    <source>
        <dbReference type="Pfam" id="PF01113"/>
    </source>
</evidence>
<evidence type="ECO:0000256" key="2">
    <source>
        <dbReference type="ARBA" id="ARBA00022605"/>
    </source>
</evidence>
<name>A0A5C0UIF6_9PROT</name>
<comment type="catalytic activity">
    <reaction evidence="11">
        <text>(S)-2,3,4,5-tetrahydrodipicolinate + NAD(+) + H2O = (2S,4S)-4-hydroxy-2,3,4,5-tetrahydrodipicolinate + NADH + H(+)</text>
        <dbReference type="Rhea" id="RHEA:35323"/>
        <dbReference type="ChEBI" id="CHEBI:15377"/>
        <dbReference type="ChEBI" id="CHEBI:15378"/>
        <dbReference type="ChEBI" id="CHEBI:16845"/>
        <dbReference type="ChEBI" id="CHEBI:57540"/>
        <dbReference type="ChEBI" id="CHEBI:57945"/>
        <dbReference type="ChEBI" id="CHEBI:67139"/>
        <dbReference type="EC" id="1.17.1.8"/>
    </reaction>
</comment>
<dbReference type="OrthoDB" id="9790352at2"/>
<evidence type="ECO:0000256" key="1">
    <source>
        <dbReference type="ARBA" id="ARBA00006642"/>
    </source>
</evidence>
<evidence type="ECO:0000256" key="5">
    <source>
        <dbReference type="ARBA" id="ARBA00023002"/>
    </source>
</evidence>
<comment type="pathway">
    <text evidence="8">Amino-acid biosynthesis; L-lysine biosynthesis via DAP pathway; (S)-tetrahydrodipicolinate from L-aspartate: step 4/4.</text>
</comment>
<dbReference type="Gene3D" id="3.30.360.10">
    <property type="entry name" value="Dihydrodipicolinate Reductase, domain 2"/>
    <property type="match status" value="2"/>
</dbReference>
<feature type="domain" description="Dihydrodipicolinate reductase C-terminal" evidence="13">
    <location>
        <begin position="202"/>
        <end position="313"/>
    </location>
</feature>
<feature type="domain" description="Dihydrodipicolinate reductase N-terminal" evidence="12">
    <location>
        <begin position="123"/>
        <end position="199"/>
    </location>
</feature>
<keyword evidence="6" id="KW-0520">NAD</keyword>
<dbReference type="Pfam" id="PF01113">
    <property type="entry name" value="DapB_N"/>
    <property type="match status" value="1"/>
</dbReference>
<dbReference type="PANTHER" id="PTHR20836:SF0">
    <property type="entry name" value="4-HYDROXY-TETRAHYDRODIPICOLINATE REDUCTASE 1, CHLOROPLASTIC-RELATED"/>
    <property type="match status" value="1"/>
</dbReference>
<evidence type="ECO:0000256" key="9">
    <source>
        <dbReference type="ARBA" id="ARBA00038983"/>
    </source>
</evidence>
<dbReference type="GO" id="GO:0009089">
    <property type="term" value="P:lysine biosynthetic process via diaminopimelate"/>
    <property type="evidence" value="ECO:0007669"/>
    <property type="project" value="InterPro"/>
</dbReference>
<protein>
    <recommendedName>
        <fullName evidence="9">4-hydroxy-tetrahydrodipicolinate reductase</fullName>
        <ecNumber evidence="9">1.17.1.8</ecNumber>
    </recommendedName>
</protein>
<organism evidence="14 15">
    <name type="scientific">Candidatus Nesciobacter abundans</name>
    <dbReference type="NCBI Taxonomy" id="2601668"/>
    <lineage>
        <taxon>Bacteria</taxon>
        <taxon>Pseudomonadati</taxon>
        <taxon>Pseudomonadota</taxon>
        <taxon>Alphaproteobacteria</taxon>
        <taxon>Holosporales</taxon>
        <taxon>Holosporaceae</taxon>
        <taxon>Candidatus Nesciobacter</taxon>
    </lineage>
</organism>
<comment type="similarity">
    <text evidence="1">Belongs to the DapB family.</text>
</comment>
<evidence type="ECO:0000259" key="13">
    <source>
        <dbReference type="Pfam" id="PF05173"/>
    </source>
</evidence>
<keyword evidence="7" id="KW-0457">Lysine biosynthesis</keyword>
<dbReference type="EC" id="1.17.1.8" evidence="9"/>
<dbReference type="InterPro" id="IPR022663">
    <property type="entry name" value="DapB_C"/>
</dbReference>
<dbReference type="KEGG" id="nabu:FZC36_02575"/>
<keyword evidence="2" id="KW-0028">Amino-acid biosynthesis</keyword>
<dbReference type="GO" id="GO:0019877">
    <property type="term" value="P:diaminopimelate biosynthetic process"/>
    <property type="evidence" value="ECO:0007669"/>
    <property type="project" value="UniProtKB-KW"/>
</dbReference>
<dbReference type="InterPro" id="IPR036291">
    <property type="entry name" value="NAD(P)-bd_dom_sf"/>
</dbReference>
<dbReference type="SUPFAM" id="SSF55347">
    <property type="entry name" value="Glyceraldehyde-3-phosphate dehydrogenase-like, C-terminal domain"/>
    <property type="match status" value="1"/>
</dbReference>
<evidence type="ECO:0000313" key="14">
    <source>
        <dbReference type="EMBL" id="QEK39293.1"/>
    </source>
</evidence>
<dbReference type="Pfam" id="PF05173">
    <property type="entry name" value="DapB_C"/>
    <property type="match status" value="1"/>
</dbReference>
<evidence type="ECO:0000313" key="15">
    <source>
        <dbReference type="Proteomes" id="UP000324924"/>
    </source>
</evidence>
<evidence type="ECO:0000256" key="4">
    <source>
        <dbReference type="ARBA" id="ARBA00022915"/>
    </source>
</evidence>
<keyword evidence="15" id="KW-1185">Reference proteome</keyword>
<evidence type="ECO:0000256" key="3">
    <source>
        <dbReference type="ARBA" id="ARBA00022857"/>
    </source>
</evidence>